<feature type="region of interest" description="Disordered" evidence="2">
    <location>
        <begin position="83"/>
        <end position="126"/>
    </location>
</feature>
<reference evidence="3" key="1">
    <citation type="submission" date="2025-08" db="UniProtKB">
        <authorList>
            <consortium name="RefSeq"/>
        </authorList>
    </citation>
    <scope>IDENTIFICATION</scope>
</reference>
<gene>
    <name evidence="3" type="primary">LOC107759593</name>
</gene>
<evidence type="ECO:0000256" key="2">
    <source>
        <dbReference type="SAM" id="MobiDB-lite"/>
    </source>
</evidence>
<evidence type="ECO:0000313" key="3">
    <source>
        <dbReference type="RefSeq" id="XP_016433054.1"/>
    </source>
</evidence>
<keyword evidence="1" id="KW-0175">Coiled coil</keyword>
<dbReference type="KEGG" id="nta:107759593"/>
<feature type="compositionally biased region" description="Acidic residues" evidence="2">
    <location>
        <begin position="113"/>
        <end position="126"/>
    </location>
</feature>
<accession>A0A1S3WZI9</accession>
<dbReference type="AlphaFoldDB" id="A0A1S3WZI9"/>
<protein>
    <submittedName>
        <fullName evidence="3">RNA polymerase II-associated factor 1 homolog</fullName>
    </submittedName>
</protein>
<name>A0A1S3WZI9_TOBAC</name>
<dbReference type="OrthoDB" id="1243022at2759"/>
<evidence type="ECO:0000256" key="1">
    <source>
        <dbReference type="SAM" id="Coils"/>
    </source>
</evidence>
<feature type="coiled-coil region" evidence="1">
    <location>
        <begin position="23"/>
        <end position="50"/>
    </location>
</feature>
<proteinExistence type="predicted"/>
<organism evidence="3">
    <name type="scientific">Nicotiana tabacum</name>
    <name type="common">Common tobacco</name>
    <dbReference type="NCBI Taxonomy" id="4097"/>
    <lineage>
        <taxon>Eukaryota</taxon>
        <taxon>Viridiplantae</taxon>
        <taxon>Streptophyta</taxon>
        <taxon>Embryophyta</taxon>
        <taxon>Tracheophyta</taxon>
        <taxon>Spermatophyta</taxon>
        <taxon>Magnoliopsida</taxon>
        <taxon>eudicotyledons</taxon>
        <taxon>Gunneridae</taxon>
        <taxon>Pentapetalae</taxon>
        <taxon>asterids</taxon>
        <taxon>lamiids</taxon>
        <taxon>Solanales</taxon>
        <taxon>Solanaceae</taxon>
        <taxon>Nicotianoideae</taxon>
        <taxon>Nicotianeae</taxon>
        <taxon>Nicotiana</taxon>
    </lineage>
</organism>
<dbReference type="PaxDb" id="4097-A0A1S3WZI9"/>
<sequence length="126" mass="13902">MIGKLCEEVDVIQAESLKWKEGMDRFAAEKEAARAQLSSVESQLQSMKEKSSVQVRRIEELEAPLASELAKAESDAKKIKRAKELEADVEALPSDDDDDDDGSQRGSESREEPDGEETSSGDNQET</sequence>
<feature type="compositionally biased region" description="Acidic residues" evidence="2">
    <location>
        <begin position="87"/>
        <end position="101"/>
    </location>
</feature>
<dbReference type="RefSeq" id="XP_016433054.1">
    <property type="nucleotide sequence ID" value="XM_016577568.1"/>
</dbReference>